<protein>
    <submittedName>
        <fullName evidence="1">Uncharacterized protein</fullName>
    </submittedName>
</protein>
<dbReference type="EMBL" id="VSSQ01087132">
    <property type="protein sequence ID" value="MPN34213.1"/>
    <property type="molecule type" value="Genomic_DNA"/>
</dbReference>
<dbReference type="AlphaFoldDB" id="A0A645HET8"/>
<reference evidence="1" key="1">
    <citation type="submission" date="2019-08" db="EMBL/GenBank/DDBJ databases">
        <authorList>
            <person name="Kucharzyk K."/>
            <person name="Murdoch R.W."/>
            <person name="Higgins S."/>
            <person name="Loffler F."/>
        </authorList>
    </citation>
    <scope>NUCLEOTIDE SEQUENCE</scope>
</reference>
<name>A0A645HET8_9ZZZZ</name>
<gene>
    <name evidence="1" type="ORF">SDC9_181706</name>
</gene>
<evidence type="ECO:0000313" key="1">
    <source>
        <dbReference type="EMBL" id="MPN34213.1"/>
    </source>
</evidence>
<organism evidence="1">
    <name type="scientific">bioreactor metagenome</name>
    <dbReference type="NCBI Taxonomy" id="1076179"/>
    <lineage>
        <taxon>unclassified sequences</taxon>
        <taxon>metagenomes</taxon>
        <taxon>ecological metagenomes</taxon>
    </lineage>
</organism>
<accession>A0A645HET8</accession>
<proteinExistence type="predicted"/>
<comment type="caution">
    <text evidence="1">The sequence shown here is derived from an EMBL/GenBank/DDBJ whole genome shotgun (WGS) entry which is preliminary data.</text>
</comment>
<sequence>MLTALGGGQAVGDFFRTLVECLHDGRPHEFHREPRQNEEHNELGEQRCVQIHGFNSL</sequence>